<dbReference type="InterPro" id="IPR001789">
    <property type="entry name" value="Sig_transdc_resp-reg_receiver"/>
</dbReference>
<protein>
    <submittedName>
        <fullName evidence="4">Response regulator receiver domain-containing protein</fullName>
    </submittedName>
</protein>
<dbReference type="SUPFAM" id="SSF52172">
    <property type="entry name" value="CheY-like"/>
    <property type="match status" value="1"/>
</dbReference>
<dbReference type="PROSITE" id="PS50110">
    <property type="entry name" value="RESPONSE_REGULATORY"/>
    <property type="match status" value="1"/>
</dbReference>
<evidence type="ECO:0000259" key="3">
    <source>
        <dbReference type="PROSITE" id="PS50110"/>
    </source>
</evidence>
<evidence type="ECO:0000313" key="4">
    <source>
        <dbReference type="EMBL" id="SDE98286.1"/>
    </source>
</evidence>
<accession>A0A1G7HD53</accession>
<keyword evidence="5" id="KW-1185">Reference proteome</keyword>
<keyword evidence="1 2" id="KW-0597">Phosphoprotein</keyword>
<dbReference type="STRING" id="1391627.SAMN05216464_111173"/>
<dbReference type="Pfam" id="PF00072">
    <property type="entry name" value="Response_reg"/>
    <property type="match status" value="1"/>
</dbReference>
<sequence>MSTKKVFVVEDDEDIRLLIDYILKDDLYQVQLFPDVNTLKKGLSLELPALIVLDIMLPDGDGVEICRQLKEDAATTHIPVLLMSAHRSKREMQENAHSDGFISKPFDINLFKAKVDEYMMAS</sequence>
<feature type="domain" description="Response regulatory" evidence="3">
    <location>
        <begin position="5"/>
        <end position="119"/>
    </location>
</feature>
<dbReference type="SMART" id="SM00448">
    <property type="entry name" value="REC"/>
    <property type="match status" value="1"/>
</dbReference>
<dbReference type="GO" id="GO:0000160">
    <property type="term" value="P:phosphorelay signal transduction system"/>
    <property type="evidence" value="ECO:0007669"/>
    <property type="project" value="InterPro"/>
</dbReference>
<evidence type="ECO:0000256" key="2">
    <source>
        <dbReference type="PROSITE-ProRule" id="PRU00169"/>
    </source>
</evidence>
<dbReference type="RefSeq" id="WP_090463226.1">
    <property type="nucleotide sequence ID" value="NZ_FNAI01000011.1"/>
</dbReference>
<evidence type="ECO:0000256" key="1">
    <source>
        <dbReference type="ARBA" id="ARBA00022553"/>
    </source>
</evidence>
<evidence type="ECO:0000313" key="5">
    <source>
        <dbReference type="Proteomes" id="UP000199072"/>
    </source>
</evidence>
<dbReference type="Gene3D" id="3.40.50.2300">
    <property type="match status" value="1"/>
</dbReference>
<proteinExistence type="predicted"/>
<reference evidence="4 5" key="1">
    <citation type="submission" date="2016-10" db="EMBL/GenBank/DDBJ databases">
        <authorList>
            <person name="de Groot N.N."/>
        </authorList>
    </citation>
    <scope>NUCLEOTIDE SEQUENCE [LARGE SCALE GENOMIC DNA]</scope>
    <source>
        <strain evidence="4 5">47C3B</strain>
    </source>
</reference>
<name>A0A1G7HD53_9SPHI</name>
<dbReference type="PANTHER" id="PTHR44591">
    <property type="entry name" value="STRESS RESPONSE REGULATOR PROTEIN 1"/>
    <property type="match status" value="1"/>
</dbReference>
<dbReference type="Proteomes" id="UP000199072">
    <property type="component" value="Unassembled WGS sequence"/>
</dbReference>
<dbReference type="AlphaFoldDB" id="A0A1G7HD53"/>
<dbReference type="PANTHER" id="PTHR44591:SF3">
    <property type="entry name" value="RESPONSE REGULATORY DOMAIN-CONTAINING PROTEIN"/>
    <property type="match status" value="1"/>
</dbReference>
<dbReference type="EMBL" id="FNAI01000011">
    <property type="protein sequence ID" value="SDE98286.1"/>
    <property type="molecule type" value="Genomic_DNA"/>
</dbReference>
<dbReference type="OrthoDB" id="5432534at2"/>
<dbReference type="InterPro" id="IPR011006">
    <property type="entry name" value="CheY-like_superfamily"/>
</dbReference>
<gene>
    <name evidence="4" type="ORF">SAMN05216464_111173</name>
</gene>
<feature type="modified residue" description="4-aspartylphosphate" evidence="2">
    <location>
        <position position="54"/>
    </location>
</feature>
<organism evidence="4 5">
    <name type="scientific">Mucilaginibacter pineti</name>
    <dbReference type="NCBI Taxonomy" id="1391627"/>
    <lineage>
        <taxon>Bacteria</taxon>
        <taxon>Pseudomonadati</taxon>
        <taxon>Bacteroidota</taxon>
        <taxon>Sphingobacteriia</taxon>
        <taxon>Sphingobacteriales</taxon>
        <taxon>Sphingobacteriaceae</taxon>
        <taxon>Mucilaginibacter</taxon>
    </lineage>
</organism>
<dbReference type="InterPro" id="IPR050595">
    <property type="entry name" value="Bact_response_regulator"/>
</dbReference>